<protein>
    <submittedName>
        <fullName evidence="1">Uncharacterized protein</fullName>
    </submittedName>
</protein>
<gene>
    <name evidence="1" type="ORF">MLD38_013371</name>
</gene>
<comment type="caution">
    <text evidence="1">The sequence shown here is derived from an EMBL/GenBank/DDBJ whole genome shotgun (WGS) entry which is preliminary data.</text>
</comment>
<evidence type="ECO:0000313" key="2">
    <source>
        <dbReference type="Proteomes" id="UP001057402"/>
    </source>
</evidence>
<accession>A0ACB9R8S5</accession>
<name>A0ACB9R8S5_9MYRT</name>
<dbReference type="EMBL" id="CM042883">
    <property type="protein sequence ID" value="KAI4375511.1"/>
    <property type="molecule type" value="Genomic_DNA"/>
</dbReference>
<sequence>MRLAGSEVPIIGSDNLVFTQLTVPRRHHHPHSPPPEDDAPFAPSPRDHAFYSTSRDGLSYLVGRIDKDVPHALELLDMSFQKEFPKNGIRILFPDALSPLSFICINELNLAARSPYLLYAITVSGVAFVIRLKEISSYISRSSLIIPEDEIVDFDLRAYSDHGSITCSAAAAGCLLVGMRDGSIVCTMLGSLLPNTPGFLHVLREDSGIGRIWGFVSRVKSIGAVQDVSMRDIRGKRLAFAIHSDGTLCVWDLSVNRKVLTHGGNAQWLPGATVRQMRVGDCNDEMNAMPLAILYKPNMEGSMESIDVVGVIFDAVDRFSFTVKPLRPSINIEEGGCIDVTFSSDKLWVVKENGLESYSLFHFKTNFEDEDCYTLQEEFVADQLFQSSEHLVYDLLWVARSILISMEDQVGPLLSSVFLNRLLQPGIYNAVVLRATMLDYNRGLTDSELHSLTVDGLKKELLLLMEYEGLNETTISKFFRWKNFSNRYFHHWCKNNYPVVLMSPSPRGGIGLIRKNSISVFRSSAEIELLLSGSGEIKDIPGCGPCTVDDSFEWDILVQVLVCVSSVSQLVGKVASTVLYEVFTRMPSISSEEILCNLMKILHTGYVSPVAPEHQSNIRLDVAWEKELVAQKNIRKFSLDIFLNLRSLLNTASSWGNVLKVIERYLKFLVPHKNAQSPGAGMSLSVNGNILLQATSQVAKTMFESAVDTLLFLCYLVNISGQIEMSPDDVSRIHVELIPLVHEIMAEWSIIHYFVSTPSESIADEDFSEQLSSLTIDSCADRGTWDDKLGKPDLFVGSLVLSGASFSILNDRSLPLPQLVTSSAQTFSSWMIWGVTAEDSSVFCSHSTELAPVLIRHGQYGAVETILNVVEAHARKKCISRSLQSDNTEWCFLHHLLGCCLLLQSKKLHGSIKEGKIADAVRHLFKASSGEGAFQALRKMLNGSIFPDHDLSSLETPPGWRLHYYQWAMQMFEQHNLSEGACQFAYAALEQVDEALSSTGVNGVRDTDNKAATTTKGRLWANIFKFMLDLNQLYDAYCAIISNPNEENKYICLKHFIAVLYERGALKMMCNGQLPLIGLTEKVERELLWKAERSDIMVKENPYKFLYAFEMHQKNWRRAATYMYQYTVRLRAEAAMKHSQQLSYFFQERLNGLSATINALHLVDPEHAWFVPLTKFQSEHYPTKKAKLAIEQTAADCISQTFDGFLDIDKLESEFVLTSCEHLLFLASRKCSFSGALDTLPELVDLLVEENLYDMAFTLLQKFWKSSELKRLLERVFSALALKCSPSMTESPSLRSNFRKPGLLLMSSNDEAALPDISYTHPAYQATNRWDNLELYLNRYKEYHGKLPLVVAESLLQSDSQIELPLWLVHMFKSGRSDKSWGMAGKESNPASLFQLYVDYGRYKEAIEVLQEYIESFAAVRPSQLRNRKRPCAAWFPYVTIERLWCQLEELSTSGHMVEHCQKLQRALRGMLMSHLQQLKADSSDVLSSFAVS</sequence>
<proteinExistence type="predicted"/>
<evidence type="ECO:0000313" key="1">
    <source>
        <dbReference type="EMBL" id="KAI4375511.1"/>
    </source>
</evidence>
<reference evidence="2" key="1">
    <citation type="journal article" date="2023" name="Front. Plant Sci.">
        <title>Chromosomal-level genome assembly of Melastoma candidum provides insights into trichome evolution.</title>
        <authorList>
            <person name="Zhong Y."/>
            <person name="Wu W."/>
            <person name="Sun C."/>
            <person name="Zou P."/>
            <person name="Liu Y."/>
            <person name="Dai S."/>
            <person name="Zhou R."/>
        </authorList>
    </citation>
    <scope>NUCLEOTIDE SEQUENCE [LARGE SCALE GENOMIC DNA]</scope>
</reference>
<dbReference type="Proteomes" id="UP001057402">
    <property type="component" value="Chromosome 4"/>
</dbReference>
<keyword evidence="2" id="KW-1185">Reference proteome</keyword>
<organism evidence="1 2">
    <name type="scientific">Melastoma candidum</name>
    <dbReference type="NCBI Taxonomy" id="119954"/>
    <lineage>
        <taxon>Eukaryota</taxon>
        <taxon>Viridiplantae</taxon>
        <taxon>Streptophyta</taxon>
        <taxon>Embryophyta</taxon>
        <taxon>Tracheophyta</taxon>
        <taxon>Spermatophyta</taxon>
        <taxon>Magnoliopsida</taxon>
        <taxon>eudicotyledons</taxon>
        <taxon>Gunneridae</taxon>
        <taxon>Pentapetalae</taxon>
        <taxon>rosids</taxon>
        <taxon>malvids</taxon>
        <taxon>Myrtales</taxon>
        <taxon>Melastomataceae</taxon>
        <taxon>Melastomatoideae</taxon>
        <taxon>Melastomateae</taxon>
        <taxon>Melastoma</taxon>
    </lineage>
</organism>